<protein>
    <submittedName>
        <fullName evidence="1">Uncharacterized protein</fullName>
    </submittedName>
</protein>
<proteinExistence type="predicted"/>
<dbReference type="EMBL" id="JWZX01002022">
    <property type="protein sequence ID" value="KOO31403.1"/>
    <property type="molecule type" value="Genomic_DNA"/>
</dbReference>
<keyword evidence="2" id="KW-1185">Reference proteome</keyword>
<dbReference type="Proteomes" id="UP000037460">
    <property type="component" value="Unassembled WGS sequence"/>
</dbReference>
<evidence type="ECO:0000313" key="1">
    <source>
        <dbReference type="EMBL" id="KOO31403.1"/>
    </source>
</evidence>
<gene>
    <name evidence="1" type="ORF">Ctob_015846</name>
</gene>
<accession>A0A0M0JZ50</accession>
<organism evidence="1 2">
    <name type="scientific">Chrysochromulina tobinii</name>
    <dbReference type="NCBI Taxonomy" id="1460289"/>
    <lineage>
        <taxon>Eukaryota</taxon>
        <taxon>Haptista</taxon>
        <taxon>Haptophyta</taxon>
        <taxon>Prymnesiophyceae</taxon>
        <taxon>Prymnesiales</taxon>
        <taxon>Chrysochromulinaceae</taxon>
        <taxon>Chrysochromulina</taxon>
    </lineage>
</organism>
<sequence>MCVLAFEISHRPNGKLTFCSLLTGRWCRSLRRHSDHLIVHHKLEHSFNWRRCRCRFCHSHDNVFLDLRESSFLCACSCSKVPIAPMGDSRFACCLQGGGVYVGSGTVTITSSSIYGNTAYAVRAHVQSFPSPQWETHVLLVAYRAVVSQSSEAQ</sequence>
<dbReference type="AlphaFoldDB" id="A0A0M0JZ50"/>
<reference evidence="2" key="1">
    <citation type="journal article" date="2015" name="PLoS Genet.">
        <title>Genome Sequence and Transcriptome Analyses of Chrysochromulina tobin: Metabolic Tools for Enhanced Algal Fitness in the Prominent Order Prymnesiales (Haptophyceae).</title>
        <authorList>
            <person name="Hovde B.T."/>
            <person name="Deodato C.R."/>
            <person name="Hunsperger H.M."/>
            <person name="Ryken S.A."/>
            <person name="Yost W."/>
            <person name="Jha R.K."/>
            <person name="Patterson J."/>
            <person name="Monnat R.J. Jr."/>
            <person name="Barlow S.B."/>
            <person name="Starkenburg S.R."/>
            <person name="Cattolico R.A."/>
        </authorList>
    </citation>
    <scope>NUCLEOTIDE SEQUENCE</scope>
    <source>
        <strain evidence="2">CCMP291</strain>
    </source>
</reference>
<comment type="caution">
    <text evidence="1">The sequence shown here is derived from an EMBL/GenBank/DDBJ whole genome shotgun (WGS) entry which is preliminary data.</text>
</comment>
<evidence type="ECO:0000313" key="2">
    <source>
        <dbReference type="Proteomes" id="UP000037460"/>
    </source>
</evidence>
<name>A0A0M0JZ50_9EUKA</name>